<dbReference type="OrthoDB" id="9782395at2"/>
<dbReference type="InterPro" id="IPR051599">
    <property type="entry name" value="Cell_Envelope_Assoc"/>
</dbReference>
<name>A0A1G6A3G4_EUBOX</name>
<evidence type="ECO:0000259" key="2">
    <source>
        <dbReference type="Pfam" id="PF02698"/>
    </source>
</evidence>
<protein>
    <submittedName>
        <fullName evidence="3">Uncharacterized SAM-binding protein YcdF, DUF218 family</fullName>
    </submittedName>
</protein>
<organism evidence="3 4">
    <name type="scientific">Eubacterium oxidoreducens</name>
    <dbReference type="NCBI Taxonomy" id="1732"/>
    <lineage>
        <taxon>Bacteria</taxon>
        <taxon>Bacillati</taxon>
        <taxon>Bacillota</taxon>
        <taxon>Clostridia</taxon>
        <taxon>Eubacteriales</taxon>
        <taxon>Eubacteriaceae</taxon>
        <taxon>Eubacterium</taxon>
    </lineage>
</organism>
<feature type="transmembrane region" description="Helical" evidence="1">
    <location>
        <begin position="84"/>
        <end position="107"/>
    </location>
</feature>
<evidence type="ECO:0000313" key="4">
    <source>
        <dbReference type="Proteomes" id="UP000199228"/>
    </source>
</evidence>
<dbReference type="Gene3D" id="3.40.50.620">
    <property type="entry name" value="HUPs"/>
    <property type="match status" value="1"/>
</dbReference>
<evidence type="ECO:0000313" key="3">
    <source>
        <dbReference type="EMBL" id="SDB02977.1"/>
    </source>
</evidence>
<feature type="domain" description="DUF218" evidence="2">
    <location>
        <begin position="119"/>
        <end position="267"/>
    </location>
</feature>
<dbReference type="AlphaFoldDB" id="A0A1G6A3G4"/>
<keyword evidence="1" id="KW-0472">Membrane</keyword>
<dbReference type="GO" id="GO:0005886">
    <property type="term" value="C:plasma membrane"/>
    <property type="evidence" value="ECO:0007669"/>
    <property type="project" value="TreeGrafter"/>
</dbReference>
<dbReference type="Proteomes" id="UP000199228">
    <property type="component" value="Unassembled WGS sequence"/>
</dbReference>
<keyword evidence="4" id="KW-1185">Reference proteome</keyword>
<dbReference type="InterPro" id="IPR003848">
    <property type="entry name" value="DUF218"/>
</dbReference>
<accession>A0A1G6A3G4</accession>
<dbReference type="PANTHER" id="PTHR30336">
    <property type="entry name" value="INNER MEMBRANE PROTEIN, PROBABLE PERMEASE"/>
    <property type="match status" value="1"/>
</dbReference>
<keyword evidence="1" id="KW-0812">Transmembrane</keyword>
<dbReference type="CDD" id="cd06259">
    <property type="entry name" value="YdcF-like"/>
    <property type="match status" value="1"/>
</dbReference>
<gene>
    <name evidence="3" type="ORF">SAMN02910417_00219</name>
</gene>
<dbReference type="Pfam" id="PF02698">
    <property type="entry name" value="DUF218"/>
    <property type="match status" value="1"/>
</dbReference>
<evidence type="ECO:0000256" key="1">
    <source>
        <dbReference type="SAM" id="Phobius"/>
    </source>
</evidence>
<dbReference type="InterPro" id="IPR014729">
    <property type="entry name" value="Rossmann-like_a/b/a_fold"/>
</dbReference>
<keyword evidence="1" id="KW-1133">Transmembrane helix</keyword>
<dbReference type="STRING" id="1732.SAMN02910417_00219"/>
<proteinExistence type="predicted"/>
<feature type="transmembrane region" description="Helical" evidence="1">
    <location>
        <begin position="21"/>
        <end position="44"/>
    </location>
</feature>
<sequence>MQKHNSCFILHYEVRDLVIRIIVILLGFICEVLYTPPLFLYGILNIGNATGIAIGVILILYGIFAFAINPLVKRIWKVTVGRVIVSVIAVIIILCIVAAVILSALIIHEATGSGGGDETLVVLGCQVRGSSPSLMLRERLTAAQTYLDEHEDAVCILSGGQGSDEDISEAQCMYTYLTEHGVDPGRLIMEDKSTSTRENLRFSLDIIQEKGLNTNLAIVTNEFHEYRASVIADKLGINTTAVSAHTHWWMFATYFTREWYGIVYEWIS</sequence>
<dbReference type="EMBL" id="FMXR01000004">
    <property type="protein sequence ID" value="SDB02977.1"/>
    <property type="molecule type" value="Genomic_DNA"/>
</dbReference>
<dbReference type="GO" id="GO:0000270">
    <property type="term" value="P:peptidoglycan metabolic process"/>
    <property type="evidence" value="ECO:0007669"/>
    <property type="project" value="TreeGrafter"/>
</dbReference>
<feature type="transmembrane region" description="Helical" evidence="1">
    <location>
        <begin position="50"/>
        <end position="72"/>
    </location>
</feature>
<dbReference type="PANTHER" id="PTHR30336:SF4">
    <property type="entry name" value="ENVELOPE BIOGENESIS FACTOR ELYC"/>
    <property type="match status" value="1"/>
</dbReference>
<dbReference type="GO" id="GO:0043164">
    <property type="term" value="P:Gram-negative-bacterium-type cell wall biogenesis"/>
    <property type="evidence" value="ECO:0007669"/>
    <property type="project" value="TreeGrafter"/>
</dbReference>
<reference evidence="3 4" key="1">
    <citation type="submission" date="2016-10" db="EMBL/GenBank/DDBJ databases">
        <authorList>
            <person name="de Groot N.N."/>
        </authorList>
    </citation>
    <scope>NUCLEOTIDE SEQUENCE [LARGE SCALE GENOMIC DNA]</scope>
    <source>
        <strain evidence="3 4">DSM 3217</strain>
    </source>
</reference>